<dbReference type="PROSITE" id="PS50297">
    <property type="entry name" value="ANK_REP_REGION"/>
    <property type="match status" value="1"/>
</dbReference>
<keyword evidence="4" id="KW-1185">Reference proteome</keyword>
<feature type="signal peptide" evidence="2">
    <location>
        <begin position="1"/>
        <end position="23"/>
    </location>
</feature>
<dbReference type="Gene3D" id="1.25.40.20">
    <property type="entry name" value="Ankyrin repeat-containing domain"/>
    <property type="match status" value="1"/>
</dbReference>
<evidence type="ECO:0000313" key="3">
    <source>
        <dbReference type="EMBL" id="MFC4096336.1"/>
    </source>
</evidence>
<accession>A0ABV8JRV2</accession>
<dbReference type="SUPFAM" id="SSF48403">
    <property type="entry name" value="Ankyrin repeat"/>
    <property type="match status" value="1"/>
</dbReference>
<dbReference type="EMBL" id="JBHSAW010000006">
    <property type="protein sequence ID" value="MFC4096336.1"/>
    <property type="molecule type" value="Genomic_DNA"/>
</dbReference>
<proteinExistence type="predicted"/>
<dbReference type="RefSeq" id="WP_192463306.1">
    <property type="nucleotide sequence ID" value="NZ_JACYFJ010000007.1"/>
</dbReference>
<evidence type="ECO:0000256" key="1">
    <source>
        <dbReference type="PROSITE-ProRule" id="PRU00023"/>
    </source>
</evidence>
<evidence type="ECO:0000313" key="4">
    <source>
        <dbReference type="Proteomes" id="UP001595814"/>
    </source>
</evidence>
<name>A0ABV8JRV2_9FLAO</name>
<sequence length="130" mass="13944">MKKTILSAALVCLAFSTGLEANASDKGNEGVVIENIKNLEVSSFCKAIMQGDIDTVKKLIDLGEDINQKSLGMTPAIYAARYNKAEILQLLIDNGANLKIKSDKGYSVKKYAELSNATEALQVIETAMGS</sequence>
<dbReference type="InterPro" id="IPR002110">
    <property type="entry name" value="Ankyrin_rpt"/>
</dbReference>
<reference evidence="4" key="1">
    <citation type="journal article" date="2019" name="Int. J. Syst. Evol. Microbiol.">
        <title>The Global Catalogue of Microorganisms (GCM) 10K type strain sequencing project: providing services to taxonomists for standard genome sequencing and annotation.</title>
        <authorList>
            <consortium name="The Broad Institute Genomics Platform"/>
            <consortium name="The Broad Institute Genome Sequencing Center for Infectious Disease"/>
            <person name="Wu L."/>
            <person name="Ma J."/>
        </authorList>
    </citation>
    <scope>NUCLEOTIDE SEQUENCE [LARGE SCALE GENOMIC DNA]</scope>
    <source>
        <strain evidence="4">CECT 7477</strain>
    </source>
</reference>
<comment type="caution">
    <text evidence="3">The sequence shown here is derived from an EMBL/GenBank/DDBJ whole genome shotgun (WGS) entry which is preliminary data.</text>
</comment>
<keyword evidence="2" id="KW-0732">Signal</keyword>
<evidence type="ECO:0000256" key="2">
    <source>
        <dbReference type="SAM" id="SignalP"/>
    </source>
</evidence>
<gene>
    <name evidence="3" type="ORF">ACFOUT_10665</name>
</gene>
<keyword evidence="1" id="KW-0040">ANK repeat</keyword>
<feature type="repeat" description="ANK" evidence="1">
    <location>
        <begin position="71"/>
        <end position="103"/>
    </location>
</feature>
<protein>
    <submittedName>
        <fullName evidence="3">Ankyrin repeat domain-containing protein</fullName>
    </submittedName>
</protein>
<dbReference type="PROSITE" id="PS50088">
    <property type="entry name" value="ANK_REPEAT"/>
    <property type="match status" value="1"/>
</dbReference>
<organism evidence="3 4">
    <name type="scientific">Euzebyella saccharophila</name>
    <dbReference type="NCBI Taxonomy" id="679664"/>
    <lineage>
        <taxon>Bacteria</taxon>
        <taxon>Pseudomonadati</taxon>
        <taxon>Bacteroidota</taxon>
        <taxon>Flavobacteriia</taxon>
        <taxon>Flavobacteriales</taxon>
        <taxon>Flavobacteriaceae</taxon>
        <taxon>Euzebyella</taxon>
    </lineage>
</organism>
<feature type="chain" id="PRO_5045456063" evidence="2">
    <location>
        <begin position="24"/>
        <end position="130"/>
    </location>
</feature>
<dbReference type="InterPro" id="IPR036770">
    <property type="entry name" value="Ankyrin_rpt-contain_sf"/>
</dbReference>
<dbReference type="SMART" id="SM00248">
    <property type="entry name" value="ANK"/>
    <property type="match status" value="2"/>
</dbReference>
<dbReference type="Pfam" id="PF12796">
    <property type="entry name" value="Ank_2"/>
    <property type="match status" value="1"/>
</dbReference>
<dbReference type="Proteomes" id="UP001595814">
    <property type="component" value="Unassembled WGS sequence"/>
</dbReference>